<name>K1XIF3_9BACT</name>
<evidence type="ECO:0000259" key="1">
    <source>
        <dbReference type="Pfam" id="PF10648"/>
    </source>
</evidence>
<feature type="non-terminal residue" evidence="2">
    <location>
        <position position="1"/>
    </location>
</feature>
<proteinExistence type="predicted"/>
<gene>
    <name evidence="2" type="ORF">ACD_78C00156G0011</name>
</gene>
<organism evidence="2">
    <name type="scientific">uncultured bacterium</name>
    <name type="common">gcode 4</name>
    <dbReference type="NCBI Taxonomy" id="1234023"/>
    <lineage>
        <taxon>Bacteria</taxon>
        <taxon>environmental samples</taxon>
    </lineage>
</organism>
<protein>
    <recommendedName>
        <fullName evidence="1">Bacterial spore germination immunoglobulin-like domain-containing protein</fullName>
    </recommendedName>
</protein>
<reference evidence="2" key="1">
    <citation type="journal article" date="2012" name="Science">
        <title>Fermentation, hydrogen, and sulfur metabolism in multiple uncultivated bacterial phyla.</title>
        <authorList>
            <person name="Wrighton K.C."/>
            <person name="Thomas B.C."/>
            <person name="Sharon I."/>
            <person name="Miller C.S."/>
            <person name="Castelle C.J."/>
            <person name="VerBerkmoes N.C."/>
            <person name="Wilkins M.J."/>
            <person name="Hettich R.L."/>
            <person name="Lipton M.S."/>
            <person name="Williams K.H."/>
            <person name="Long P.E."/>
            <person name="Banfield J.F."/>
        </authorList>
    </citation>
    <scope>NUCLEOTIDE SEQUENCE [LARGE SCALE GENOMIC DNA]</scope>
</reference>
<feature type="domain" description="Bacterial spore germination immunoglobulin-like" evidence="1">
    <location>
        <begin position="1"/>
        <end position="77"/>
    </location>
</feature>
<dbReference type="InterPro" id="IPR018911">
    <property type="entry name" value="Gmad2_Ig-like_dom"/>
</dbReference>
<comment type="caution">
    <text evidence="2">The sequence shown here is derived from an EMBL/GenBank/DDBJ whole genome shotgun (WGS) entry which is preliminary data.</text>
</comment>
<dbReference type="Pfam" id="PF10648">
    <property type="entry name" value="Gmad2"/>
    <property type="match status" value="1"/>
</dbReference>
<evidence type="ECO:0000313" key="2">
    <source>
        <dbReference type="EMBL" id="EKD30105.1"/>
    </source>
</evidence>
<accession>K1XIF3</accession>
<dbReference type="AlphaFoldDB" id="K1XIF3"/>
<dbReference type="EMBL" id="AMFJ01034156">
    <property type="protein sequence ID" value="EKD30105.1"/>
    <property type="molecule type" value="Genomic_DNA"/>
</dbReference>
<sequence length="211" mass="23865">TSPLTIRGEARGYWFFEASFPVVLTDKKGRVLTGTIATAQSEWMTEEFVPFEAVLNFEGSQLPEGKGILVLKRDNPSGLPENDDALKVPVSIGISGTKTPVDEEVLRQLFIDYVSSNITEIIGAYSTKEATNGKWFADGFGFTSERHMYVDFEDGHFLFRALLECESTPLTCKTLAIFEKQGAWWMVVEGKDSQKNLPIIYKWAKDYEWQR</sequence>